<name>A0A7W9DSJ4_9ACTN</name>
<dbReference type="EMBL" id="JACHBR010000001">
    <property type="protein sequence ID" value="MBB5629616.1"/>
    <property type="molecule type" value="Genomic_DNA"/>
</dbReference>
<feature type="region of interest" description="Disordered" evidence="1">
    <location>
        <begin position="1"/>
        <end position="47"/>
    </location>
</feature>
<sequence length="47" mass="4976">MCLPADAPGISSAAPGRARRPEERDTPCSLPARRSTAIDEKGGARPW</sequence>
<evidence type="ECO:0000313" key="3">
    <source>
        <dbReference type="Proteomes" id="UP000588112"/>
    </source>
</evidence>
<accession>A0A7W9DSJ4</accession>
<reference evidence="2 3" key="1">
    <citation type="submission" date="2020-08" db="EMBL/GenBank/DDBJ databases">
        <title>Sequencing the genomes of 1000 actinobacteria strains.</title>
        <authorList>
            <person name="Klenk H.-P."/>
        </authorList>
    </citation>
    <scope>NUCLEOTIDE SEQUENCE [LARGE SCALE GENOMIC DNA]</scope>
    <source>
        <strain evidence="2 3">DSM 45790</strain>
    </source>
</reference>
<dbReference type="RefSeq" id="WP_184614815.1">
    <property type="nucleotide sequence ID" value="NZ_BOOS01000031.1"/>
</dbReference>
<protein>
    <submittedName>
        <fullName evidence="2">Uncharacterized protein</fullName>
    </submittedName>
</protein>
<evidence type="ECO:0000313" key="2">
    <source>
        <dbReference type="EMBL" id="MBB5629616.1"/>
    </source>
</evidence>
<evidence type="ECO:0000256" key="1">
    <source>
        <dbReference type="SAM" id="MobiDB-lite"/>
    </source>
</evidence>
<keyword evidence="3" id="KW-1185">Reference proteome</keyword>
<feature type="compositionally biased region" description="Basic and acidic residues" evidence="1">
    <location>
        <begin position="36"/>
        <end position="47"/>
    </location>
</feature>
<dbReference type="AlphaFoldDB" id="A0A7W9DSJ4"/>
<organism evidence="2 3">
    <name type="scientific">Sphaerisporangium krabiense</name>
    <dbReference type="NCBI Taxonomy" id="763782"/>
    <lineage>
        <taxon>Bacteria</taxon>
        <taxon>Bacillati</taxon>
        <taxon>Actinomycetota</taxon>
        <taxon>Actinomycetes</taxon>
        <taxon>Streptosporangiales</taxon>
        <taxon>Streptosporangiaceae</taxon>
        <taxon>Sphaerisporangium</taxon>
    </lineage>
</organism>
<dbReference type="Proteomes" id="UP000588112">
    <property type="component" value="Unassembled WGS sequence"/>
</dbReference>
<comment type="caution">
    <text evidence="2">The sequence shown here is derived from an EMBL/GenBank/DDBJ whole genome shotgun (WGS) entry which is preliminary data.</text>
</comment>
<gene>
    <name evidence="2" type="ORF">BJ981_005315</name>
</gene>
<proteinExistence type="predicted"/>